<accession>A0A068ZC44</accession>
<dbReference type="Proteomes" id="UP000042738">
    <property type="component" value="Chromosome"/>
</dbReference>
<organism evidence="2 3">
    <name type="scientific">Serratia symbiotica</name>
    <dbReference type="NCBI Taxonomy" id="138074"/>
    <lineage>
        <taxon>Bacteria</taxon>
        <taxon>Pseudomonadati</taxon>
        <taxon>Pseudomonadota</taxon>
        <taxon>Gammaproteobacteria</taxon>
        <taxon>Enterobacterales</taxon>
        <taxon>Yersiniaceae</taxon>
        <taxon>Serratia</taxon>
    </lineage>
</organism>
<evidence type="ECO:0000313" key="4">
    <source>
        <dbReference type="Proteomes" id="UP000324392"/>
    </source>
</evidence>
<protein>
    <submittedName>
        <fullName evidence="2">Uncharacterized protein</fullName>
    </submittedName>
</protein>
<gene>
    <name evidence="1" type="ORF">SSYIS1_03690</name>
    <name evidence="2" type="ORF">SYMBAF_05075</name>
</gene>
<dbReference type="GeneID" id="93735889"/>
<evidence type="ECO:0000313" key="2">
    <source>
        <dbReference type="EMBL" id="QLH62432.1"/>
    </source>
</evidence>
<dbReference type="STRING" id="138074.SYMBAF_60009"/>
<name>A0A068ZC44_9GAMM</name>
<dbReference type="Proteomes" id="UP000324392">
    <property type="component" value="Chromosome"/>
</dbReference>
<evidence type="ECO:0000313" key="3">
    <source>
        <dbReference type="Proteomes" id="UP000042738"/>
    </source>
</evidence>
<reference evidence="1 4" key="3">
    <citation type="submission" date="2019-03" db="EMBL/GenBank/DDBJ databases">
        <title>The genome sequence of Candidatus Serratia symbiotica strain IS.</title>
        <authorList>
            <person name="Nikoh N."/>
            <person name="Koga R."/>
            <person name="Oshima K."/>
            <person name="Hattori M."/>
            <person name="Fukatsu T."/>
        </authorList>
    </citation>
    <scope>NUCLEOTIDE SEQUENCE [LARGE SCALE GENOMIC DNA]</scope>
    <source>
        <strain evidence="1 4">IS</strain>
    </source>
</reference>
<dbReference type="AlphaFoldDB" id="A0A068ZC44"/>
<reference evidence="2 3" key="1">
    <citation type="journal article" date="2014" name="Genome Announc.">
        <title>Whole-Genome Sequence of Serratia symbiotica Strain CWBI-2.3T, a Free-Living Symbiont of the Black Bean Aphid Aphis fabae.</title>
        <authorList>
            <person name="Foray V."/>
            <person name="Grigorescu A.S."/>
            <person name="Sabri A."/>
            <person name="Haubruge E."/>
            <person name="Lognay G."/>
            <person name="Francis F."/>
            <person name="Fauconnier M.L."/>
            <person name="Hance T."/>
            <person name="Thonart P."/>
        </authorList>
    </citation>
    <scope>NUCLEOTIDE SEQUENCE [LARGE SCALE GENOMIC DNA]</scope>
    <source>
        <strain evidence="2">CWBI-2.3</strain>
    </source>
</reference>
<sequence>MAEDMQLPQLLEKMILNLRMMYARSTLVEKALAQVIAENASLKSEIIKQLQIVNAANERDQIDLEQARIHLIEVLNSVPTQK</sequence>
<reference evidence="2" key="2">
    <citation type="submission" date="2014-06" db="EMBL/GenBank/DDBJ databases">
        <authorList>
            <person name="Foray V.V."/>
        </authorList>
    </citation>
    <scope>NUCLEOTIDE SEQUENCE</scope>
    <source>
        <strain evidence="2">CWBI-2.3</strain>
    </source>
</reference>
<proteinExistence type="predicted"/>
<reference evidence="2" key="4">
    <citation type="submission" date="2020-04" db="EMBL/GenBank/DDBJ databases">
        <title>Genomic Insight into Nascent Stage of Mutualistic Insect Bacterial Symbioses through the Bacterial Symbiont Serratia symbiotica.</title>
        <authorList>
            <person name="Renoz F."/>
            <person name="Foray V."/>
            <person name="Ambroise J."/>
            <person name="Baa-Puyoulet P."/>
            <person name="Bearzatto B."/>
            <person name="Mendez G.L."/>
            <person name="Vanderpoorten A."/>
            <person name="Mahillon J."/>
            <person name="Gala J.-L."/>
            <person name="Calevro F."/>
            <person name="Hance T."/>
        </authorList>
    </citation>
    <scope>NUCLEOTIDE SEQUENCE</scope>
    <source>
        <strain evidence="2">CWBI-2.3</strain>
    </source>
</reference>
<dbReference type="RefSeq" id="WP_006709190.1">
    <property type="nucleotide sequence ID" value="NZ_AP019531.1"/>
</dbReference>
<dbReference type="EMBL" id="CP050855">
    <property type="protein sequence ID" value="QLH62432.1"/>
    <property type="molecule type" value="Genomic_DNA"/>
</dbReference>
<evidence type="ECO:0000313" key="1">
    <source>
        <dbReference type="EMBL" id="BBI91266.1"/>
    </source>
</evidence>
<dbReference type="EMBL" id="AP019531">
    <property type="protein sequence ID" value="BBI91266.1"/>
    <property type="molecule type" value="Genomic_DNA"/>
</dbReference>